<evidence type="ECO:0000256" key="4">
    <source>
        <dbReference type="ARBA" id="ARBA00023004"/>
    </source>
</evidence>
<dbReference type="PANTHER" id="PTHR43409:SF16">
    <property type="entry name" value="SLR0320 PROTEIN"/>
    <property type="match status" value="1"/>
</dbReference>
<comment type="cofactor">
    <cofactor evidence="1">
        <name>[4Fe-4S] cluster</name>
        <dbReference type="ChEBI" id="CHEBI:49883"/>
    </cofactor>
</comment>
<dbReference type="SUPFAM" id="SSF102114">
    <property type="entry name" value="Radical SAM enzymes"/>
    <property type="match status" value="1"/>
</dbReference>
<dbReference type="GO" id="GO:0003824">
    <property type="term" value="F:catalytic activity"/>
    <property type="evidence" value="ECO:0007669"/>
    <property type="project" value="InterPro"/>
</dbReference>
<accession>A0A2H0KT14</accession>
<dbReference type="PROSITE" id="PS51918">
    <property type="entry name" value="RADICAL_SAM"/>
    <property type="match status" value="1"/>
</dbReference>
<evidence type="ECO:0000256" key="2">
    <source>
        <dbReference type="ARBA" id="ARBA00022691"/>
    </source>
</evidence>
<keyword evidence="2" id="KW-0949">S-adenosyl-L-methionine</keyword>
<dbReference type="GO" id="GO:0031419">
    <property type="term" value="F:cobalamin binding"/>
    <property type="evidence" value="ECO:0007669"/>
    <property type="project" value="InterPro"/>
</dbReference>
<dbReference type="GO" id="GO:0051539">
    <property type="term" value="F:4 iron, 4 sulfur cluster binding"/>
    <property type="evidence" value="ECO:0007669"/>
    <property type="project" value="UniProtKB-KW"/>
</dbReference>
<dbReference type="InterPro" id="IPR058240">
    <property type="entry name" value="rSAM_sf"/>
</dbReference>
<gene>
    <name evidence="8" type="ORF">COV84_01985</name>
</gene>
<dbReference type="Gene3D" id="3.40.50.280">
    <property type="entry name" value="Cobalamin-binding domain"/>
    <property type="match status" value="1"/>
</dbReference>
<dbReference type="InterPro" id="IPR007197">
    <property type="entry name" value="rSAM"/>
</dbReference>
<name>A0A2H0KT14_9BACT</name>
<dbReference type="InterPro" id="IPR036724">
    <property type="entry name" value="Cobalamin-bd_sf"/>
</dbReference>
<sequence length="475" mass="54676">MTKDNEISNGVKKVLLINPPWVIGEDKNLWKQVASCWPSLGLAYIAAVLEKEGHEVYYLDCSAEHYTIGDTEKILKNYQNLDFIGLTATTPLINNALAIADIAKKNFPQAKIILGGIHSSVMPEEVIVNKAVNFLLIDEGEETMKELVNGEKQEKILGLCYKDNGQIIKNPLRPLIQDLDTIPFPAYHLLPMDKYYPAIGSYKCLPAMVLLATRGCPGRCTFCYRTFRGLVRKRSARNIIEEIKFLQKNYGIKEFAFYDDTFTLFKNLVKEFCSIIIEEKIDITWSCFTRVDYINEELLGLMKQAGCHLILFGVESADEQILQNINKKISLEQVQEVVKLARKMGVETRASFMFGNQGETEETIKKTIDFAIKLDPDEAQFNITTPYPGTELFNWAKEKNYIKSFNWNDYSYSNVVLELPGLSREKLHYYYQLAHRKFYFRPKMILRRMSHIRNWAQLKQEIKGGLGLLKFLYGK</sequence>
<keyword evidence="3" id="KW-0479">Metal-binding</keyword>
<feature type="domain" description="B12-binding" evidence="6">
    <location>
        <begin position="18"/>
        <end position="158"/>
    </location>
</feature>
<dbReference type="Pfam" id="PF02310">
    <property type="entry name" value="B12-binding"/>
    <property type="match status" value="1"/>
</dbReference>
<dbReference type="InterPro" id="IPR023404">
    <property type="entry name" value="rSAM_horseshoe"/>
</dbReference>
<dbReference type="GO" id="GO:0046872">
    <property type="term" value="F:metal ion binding"/>
    <property type="evidence" value="ECO:0007669"/>
    <property type="project" value="UniProtKB-KW"/>
</dbReference>
<organism evidence="8 9">
    <name type="scientific">Candidatus Portnoybacteria bacterium CG11_big_fil_rev_8_21_14_0_20_40_15</name>
    <dbReference type="NCBI Taxonomy" id="1974817"/>
    <lineage>
        <taxon>Bacteria</taxon>
        <taxon>Candidatus Portnoyibacteriota</taxon>
    </lineage>
</organism>
<evidence type="ECO:0000256" key="1">
    <source>
        <dbReference type="ARBA" id="ARBA00001966"/>
    </source>
</evidence>
<dbReference type="InterPro" id="IPR006158">
    <property type="entry name" value="Cobalamin-bd"/>
</dbReference>
<protein>
    <submittedName>
        <fullName evidence="8">B12-binding domain-containing radical SAM protein</fullName>
    </submittedName>
</protein>
<reference evidence="8 9" key="1">
    <citation type="submission" date="2017-09" db="EMBL/GenBank/DDBJ databases">
        <title>Depth-based differentiation of microbial function through sediment-hosted aquifers and enrichment of novel symbionts in the deep terrestrial subsurface.</title>
        <authorList>
            <person name="Probst A.J."/>
            <person name="Ladd B."/>
            <person name="Jarett J.K."/>
            <person name="Geller-Mcgrath D.E."/>
            <person name="Sieber C.M."/>
            <person name="Emerson J.B."/>
            <person name="Anantharaman K."/>
            <person name="Thomas B.C."/>
            <person name="Malmstrom R."/>
            <person name="Stieglmeier M."/>
            <person name="Klingl A."/>
            <person name="Woyke T."/>
            <person name="Ryan C.M."/>
            <person name="Banfield J.F."/>
        </authorList>
    </citation>
    <scope>NUCLEOTIDE SEQUENCE [LARGE SCALE GENOMIC DNA]</scope>
    <source>
        <strain evidence="8">CG11_big_fil_rev_8_21_14_0_20_40_15</strain>
    </source>
</reference>
<evidence type="ECO:0000259" key="6">
    <source>
        <dbReference type="PROSITE" id="PS51332"/>
    </source>
</evidence>
<dbReference type="Proteomes" id="UP000229317">
    <property type="component" value="Unassembled WGS sequence"/>
</dbReference>
<dbReference type="InterPro" id="IPR051198">
    <property type="entry name" value="BchE-like"/>
</dbReference>
<dbReference type="InterPro" id="IPR034466">
    <property type="entry name" value="Methyltransferase_Class_B"/>
</dbReference>
<keyword evidence="5" id="KW-0411">Iron-sulfur</keyword>
<dbReference type="EMBL" id="PCVO01000031">
    <property type="protein sequence ID" value="PIQ75301.1"/>
    <property type="molecule type" value="Genomic_DNA"/>
</dbReference>
<dbReference type="CDD" id="cd01335">
    <property type="entry name" value="Radical_SAM"/>
    <property type="match status" value="1"/>
</dbReference>
<dbReference type="SUPFAM" id="SSF52242">
    <property type="entry name" value="Cobalamin (vitamin B12)-binding domain"/>
    <property type="match status" value="1"/>
</dbReference>
<evidence type="ECO:0000313" key="8">
    <source>
        <dbReference type="EMBL" id="PIQ75301.1"/>
    </source>
</evidence>
<evidence type="ECO:0000259" key="7">
    <source>
        <dbReference type="PROSITE" id="PS51918"/>
    </source>
</evidence>
<proteinExistence type="predicted"/>
<dbReference type="PROSITE" id="PS51332">
    <property type="entry name" value="B12_BINDING"/>
    <property type="match status" value="1"/>
</dbReference>
<evidence type="ECO:0000256" key="3">
    <source>
        <dbReference type="ARBA" id="ARBA00022723"/>
    </source>
</evidence>
<dbReference type="SMART" id="SM00729">
    <property type="entry name" value="Elp3"/>
    <property type="match status" value="1"/>
</dbReference>
<keyword evidence="4" id="KW-0408">Iron</keyword>
<evidence type="ECO:0000256" key="5">
    <source>
        <dbReference type="ARBA" id="ARBA00023014"/>
    </source>
</evidence>
<dbReference type="InterPro" id="IPR006638">
    <property type="entry name" value="Elp3/MiaA/NifB-like_rSAM"/>
</dbReference>
<dbReference type="SFLD" id="SFLDG01123">
    <property type="entry name" value="methyltransferase_(Class_B)"/>
    <property type="match status" value="1"/>
</dbReference>
<evidence type="ECO:0000313" key="9">
    <source>
        <dbReference type="Proteomes" id="UP000229317"/>
    </source>
</evidence>
<dbReference type="SFLD" id="SFLDG01082">
    <property type="entry name" value="B12-binding_domain_containing"/>
    <property type="match status" value="1"/>
</dbReference>
<dbReference type="CDD" id="cd02068">
    <property type="entry name" value="radical_SAM_B12_BD"/>
    <property type="match status" value="1"/>
</dbReference>
<dbReference type="SFLD" id="SFLDS00029">
    <property type="entry name" value="Radical_SAM"/>
    <property type="match status" value="1"/>
</dbReference>
<dbReference type="GO" id="GO:0005829">
    <property type="term" value="C:cytosol"/>
    <property type="evidence" value="ECO:0007669"/>
    <property type="project" value="TreeGrafter"/>
</dbReference>
<dbReference type="AlphaFoldDB" id="A0A2H0KT14"/>
<dbReference type="Pfam" id="PF04055">
    <property type="entry name" value="Radical_SAM"/>
    <property type="match status" value="1"/>
</dbReference>
<dbReference type="PANTHER" id="PTHR43409">
    <property type="entry name" value="ANAEROBIC MAGNESIUM-PROTOPORPHYRIN IX MONOMETHYL ESTER CYCLASE-RELATED"/>
    <property type="match status" value="1"/>
</dbReference>
<dbReference type="Gene3D" id="3.80.30.20">
    <property type="entry name" value="tm_1862 like domain"/>
    <property type="match status" value="1"/>
</dbReference>
<comment type="caution">
    <text evidence="8">The sequence shown here is derived from an EMBL/GenBank/DDBJ whole genome shotgun (WGS) entry which is preliminary data.</text>
</comment>
<feature type="domain" description="Radical SAM core" evidence="7">
    <location>
        <begin position="202"/>
        <end position="429"/>
    </location>
</feature>